<evidence type="ECO:0000313" key="10">
    <source>
        <dbReference type="Proteomes" id="UP000077659"/>
    </source>
</evidence>
<keyword evidence="9" id="KW-0808">Transferase</keyword>
<dbReference type="GO" id="GO:0005886">
    <property type="term" value="C:plasma membrane"/>
    <property type="evidence" value="ECO:0007669"/>
    <property type="project" value="UniProtKB-SubCell"/>
</dbReference>
<evidence type="ECO:0000313" key="11">
    <source>
        <dbReference type="Proteomes" id="UP001303614"/>
    </source>
</evidence>
<keyword evidence="5 6" id="KW-0472">Membrane</keyword>
<keyword evidence="11" id="KW-1185">Reference proteome</keyword>
<dbReference type="AlphaFoldDB" id="A0A1A9M8G9"/>
<feature type="transmembrane region" description="Helical" evidence="6">
    <location>
        <begin position="7"/>
        <end position="28"/>
    </location>
</feature>
<feature type="transmembrane region" description="Helical" evidence="6">
    <location>
        <begin position="183"/>
        <end position="204"/>
    </location>
</feature>
<keyword evidence="4 6" id="KW-1133">Transmembrane helix</keyword>
<accession>A0A1A9M8G9</accession>
<dbReference type="InterPro" id="IPR007895">
    <property type="entry name" value="MASE1"/>
</dbReference>
<reference evidence="8 11" key="2">
    <citation type="submission" date="2023-12" db="EMBL/GenBank/DDBJ databases">
        <title>Genome sequencing of Xanthomonas floridensis.</title>
        <authorList>
            <person name="Greer S."/>
            <person name="Harrison J."/>
            <person name="Grant M."/>
            <person name="Vicente J."/>
            <person name="Studholme D."/>
        </authorList>
    </citation>
    <scope>NUCLEOTIDE SEQUENCE [LARGE SCALE GENOMIC DNA]</scope>
    <source>
        <strain evidence="8 11">WHRI 8848</strain>
    </source>
</reference>
<proteinExistence type="predicted"/>
<evidence type="ECO:0000256" key="6">
    <source>
        <dbReference type="SAM" id="Phobius"/>
    </source>
</evidence>
<dbReference type="OrthoDB" id="6876341at2"/>
<evidence type="ECO:0000256" key="1">
    <source>
        <dbReference type="ARBA" id="ARBA00004651"/>
    </source>
</evidence>
<evidence type="ECO:0000256" key="2">
    <source>
        <dbReference type="ARBA" id="ARBA00022475"/>
    </source>
</evidence>
<evidence type="ECO:0000256" key="3">
    <source>
        <dbReference type="ARBA" id="ARBA00022692"/>
    </source>
</evidence>
<evidence type="ECO:0000313" key="9">
    <source>
        <dbReference type="EMBL" id="OAG66412.1"/>
    </source>
</evidence>
<feature type="transmembrane region" description="Helical" evidence="6">
    <location>
        <begin position="48"/>
        <end position="65"/>
    </location>
</feature>
<dbReference type="Pfam" id="PF05231">
    <property type="entry name" value="MASE1"/>
    <property type="match status" value="1"/>
</dbReference>
<dbReference type="RefSeq" id="WP_064510106.1">
    <property type="nucleotide sequence ID" value="NZ_JAYFSN010000011.1"/>
</dbReference>
<feature type="transmembrane region" description="Helical" evidence="6">
    <location>
        <begin position="77"/>
        <end position="99"/>
    </location>
</feature>
<reference evidence="9 10" key="1">
    <citation type="submission" date="2016-05" db="EMBL/GenBank/DDBJ databases">
        <title>Pathogenic, phenotypic and molecular characterisation of Xanthomonas nasturtii sp. nov. and Xanthomonas floridensis sp. nov., new species of Xanthomonas associated with watercress production in Florida.</title>
        <authorList>
            <person name="Vicente J.G."/>
            <person name="Rothwell S."/>
            <person name="Holub E.B."/>
            <person name="Studholme D.J."/>
        </authorList>
    </citation>
    <scope>NUCLEOTIDE SEQUENCE [LARGE SCALE GENOMIC DNA]</scope>
    <source>
        <strain evidence="9 10">WHRI 8848</strain>
    </source>
</reference>
<evidence type="ECO:0000259" key="7">
    <source>
        <dbReference type="Pfam" id="PF05231"/>
    </source>
</evidence>
<dbReference type="EMBL" id="JAYFSO010000012">
    <property type="protein sequence ID" value="MEA5124454.1"/>
    <property type="molecule type" value="Genomic_DNA"/>
</dbReference>
<organism evidence="9 10">
    <name type="scientific">Xanthomonas floridensis</name>
    <dbReference type="NCBI Taxonomy" id="1843580"/>
    <lineage>
        <taxon>Bacteria</taxon>
        <taxon>Pseudomonadati</taxon>
        <taxon>Pseudomonadota</taxon>
        <taxon>Gammaproteobacteria</taxon>
        <taxon>Lysobacterales</taxon>
        <taxon>Lysobacteraceae</taxon>
        <taxon>Xanthomonas</taxon>
    </lineage>
</organism>
<keyword evidence="2" id="KW-1003">Cell membrane</keyword>
<feature type="domain" description="MASE1" evidence="7">
    <location>
        <begin position="2"/>
        <end position="279"/>
    </location>
</feature>
<evidence type="ECO:0000313" key="8">
    <source>
        <dbReference type="EMBL" id="MEA5124454.1"/>
    </source>
</evidence>
<feature type="transmembrane region" description="Helical" evidence="6">
    <location>
        <begin position="111"/>
        <end position="134"/>
    </location>
</feature>
<dbReference type="Proteomes" id="UP000077659">
    <property type="component" value="Unassembled WGS sequence"/>
</dbReference>
<name>A0A1A9M8G9_9XANT</name>
<gene>
    <name evidence="9" type="ORF">A7D17_21905</name>
    <name evidence="8" type="ORF">VB146_11395</name>
</gene>
<evidence type="ECO:0000256" key="5">
    <source>
        <dbReference type="ARBA" id="ARBA00023136"/>
    </source>
</evidence>
<comment type="caution">
    <text evidence="9">The sequence shown here is derived from an EMBL/GenBank/DDBJ whole genome shotgun (WGS) entry which is preliminary data.</text>
</comment>
<comment type="subcellular location">
    <subcellularLocation>
        <location evidence="1">Cell membrane</location>
        <topology evidence="1">Multi-pass membrane protein</topology>
    </subcellularLocation>
</comment>
<evidence type="ECO:0000256" key="4">
    <source>
        <dbReference type="ARBA" id="ARBA00022989"/>
    </source>
</evidence>
<feature type="transmembrane region" description="Helical" evidence="6">
    <location>
        <begin position="146"/>
        <end position="163"/>
    </location>
</feature>
<dbReference type="EMBL" id="LXNG01000033">
    <property type="protein sequence ID" value="OAG66412.1"/>
    <property type="molecule type" value="Genomic_DNA"/>
</dbReference>
<dbReference type="GO" id="GO:0016301">
    <property type="term" value="F:kinase activity"/>
    <property type="evidence" value="ECO:0007669"/>
    <property type="project" value="UniProtKB-KW"/>
</dbReference>
<protein>
    <submittedName>
        <fullName evidence="9">Histidine kinase</fullName>
    </submittedName>
    <submittedName>
        <fullName evidence="8">MASE1 domain-containing protein</fullName>
    </submittedName>
</protein>
<feature type="transmembrane region" description="Helical" evidence="6">
    <location>
        <begin position="257"/>
        <end position="280"/>
    </location>
</feature>
<feature type="transmembrane region" description="Helical" evidence="6">
    <location>
        <begin position="225"/>
        <end position="245"/>
    </location>
</feature>
<keyword evidence="3 6" id="KW-0812">Transmembrane</keyword>
<keyword evidence="9" id="KW-0418">Kinase</keyword>
<dbReference type="Proteomes" id="UP001303614">
    <property type="component" value="Unassembled WGS sequence"/>
</dbReference>
<sequence length="516" mass="58912">MAVAKEVLRGMLISVCYGLTFVMLWFFSIDQWYLPVGLRVVTLLFRPYREWPFLLIGDAAAMLWLRVPIAQRQDYSVLWAYLSPFLHAPMIAYFIWLARHHARLLFQQSRWLIPFGIAIAFCNSLWSIVVNALLDGPPTTNFWEFLLRYWLGGYLGILMFLLPTMLRSPKQSQPIRVDLPRDLGASVIVIVALFYMLTYVHAPLPKNALMIALIGPAIFLTRRHGLVGTTLGTLLAIVALAISIPKVYQIGYYDPNLFLIQLFHVFVSTGLFIFGARLTVPLKRFDTIRRIRAEAQQTVKDSYLAAERTLRSQVVEYSDVNVQINRMRKDIVADLRARGHHAAAMEITRVAVIESRLLQEYVANLYPLEIETHGLFKSLRSPALARFKSTEFEYLLQGDCRQLSLGLQLAAYRCTLSAIELLPHANKHFIQARVWRGRGGQGVAIRVFADTSLVESVRRDSPEVEAEFRARLKSHGGMFRRRHALVLTFLVAETSALISKERPSSVPRWLATRRAQ</sequence>